<evidence type="ECO:0008006" key="4">
    <source>
        <dbReference type="Google" id="ProtNLM"/>
    </source>
</evidence>
<protein>
    <recommendedName>
        <fullName evidence="4">DUF2268 domain-containing protein</fullName>
    </recommendedName>
</protein>
<feature type="chain" id="PRO_5047181954" description="DUF2268 domain-containing protein" evidence="1">
    <location>
        <begin position="25"/>
        <end position="339"/>
    </location>
</feature>
<dbReference type="EMBL" id="JBBWWT010000003">
    <property type="protein sequence ID" value="MEL1264604.1"/>
    <property type="molecule type" value="Genomic_DNA"/>
</dbReference>
<organism evidence="2 3">
    <name type="scientific">Pseudoxanthomonas putridarboris</name>
    <dbReference type="NCBI Taxonomy" id="752605"/>
    <lineage>
        <taxon>Bacteria</taxon>
        <taxon>Pseudomonadati</taxon>
        <taxon>Pseudomonadota</taxon>
        <taxon>Gammaproteobacteria</taxon>
        <taxon>Lysobacterales</taxon>
        <taxon>Lysobacteraceae</taxon>
        <taxon>Pseudoxanthomonas</taxon>
    </lineage>
</organism>
<reference evidence="2 3" key="1">
    <citation type="submission" date="2024-04" db="EMBL/GenBank/DDBJ databases">
        <title>Draft genome sequence of Pseudoxanthomonas putridarboris WD12.</title>
        <authorList>
            <person name="Oh J."/>
        </authorList>
    </citation>
    <scope>NUCLEOTIDE SEQUENCE [LARGE SCALE GENOMIC DNA]</scope>
    <source>
        <strain evidence="2 3">WD12</strain>
    </source>
</reference>
<sequence>MGIKRVLRWATCLLALCVVGCMSAAPRPTEAMRIQVVDADVALFWQVYDAVGAMDDRQQQLDYLQTHYLDAGTPGLTAFAEAKGYTAADYVDAIRAYPAYWDSVRPRTALAKDVLDRVEAHLPRFPEVYPRLRPATVYFEVGALRSAGTTREDKVLIGVEMATGDEGVDTRQMPAGLQRFFDGYFASRPLDNLDLLVVHELVHTQQRGERGSLLAQALYEGVADFVARQVTGRLPDLDYVRYGPAHDKEVKAAFVRDMHTNDYSGWLYNSIDNPFGTRDLGYYIGYAICAAYYAGAEDKQAAIAGMIELDYADAVAVERFVAASGYLDEGDAATPPARP</sequence>
<keyword evidence="3" id="KW-1185">Reference proteome</keyword>
<comment type="caution">
    <text evidence="2">The sequence shown here is derived from an EMBL/GenBank/DDBJ whole genome shotgun (WGS) entry which is preliminary data.</text>
</comment>
<name>A0ABU9J127_9GAMM</name>
<proteinExistence type="predicted"/>
<evidence type="ECO:0000313" key="2">
    <source>
        <dbReference type="EMBL" id="MEL1264604.1"/>
    </source>
</evidence>
<feature type="signal peptide" evidence="1">
    <location>
        <begin position="1"/>
        <end position="24"/>
    </location>
</feature>
<gene>
    <name evidence="2" type="ORF">AAD027_09525</name>
</gene>
<evidence type="ECO:0000313" key="3">
    <source>
        <dbReference type="Proteomes" id="UP001459204"/>
    </source>
</evidence>
<dbReference type="Proteomes" id="UP001459204">
    <property type="component" value="Unassembled WGS sequence"/>
</dbReference>
<keyword evidence="1" id="KW-0732">Signal</keyword>
<dbReference type="RefSeq" id="WP_341725779.1">
    <property type="nucleotide sequence ID" value="NZ_JBBWWT010000003.1"/>
</dbReference>
<accession>A0ABU9J127</accession>
<evidence type="ECO:0000256" key="1">
    <source>
        <dbReference type="SAM" id="SignalP"/>
    </source>
</evidence>